<feature type="non-terminal residue" evidence="2">
    <location>
        <position position="1"/>
    </location>
</feature>
<evidence type="ECO:0000313" key="3">
    <source>
        <dbReference type="Proteomes" id="UP001140091"/>
    </source>
</evidence>
<name>A0A9W8J3M1_9AGAR</name>
<sequence>MAKLKWVSEYVEAIRVERTGRELHSKRFFLKADDGHKIRIKVLAKEMENANKTREKLNKRAVELYIRDRPEAEWERTPEDEEILQKSKENSVGAASRFFESGFQPSVSSVGDYPEDDSDDLIQMRTQAQKRAILSAFEWLFDIDSGRECLRNFAMESGGTAKSPVDSVAADHFERLQYYIHSQYARRIIFNEPTLFNKSLGKVSFRDFFLSEDLNIEDCALFMQFFMRPDEFPLPWFKDSVYEGLNMMRKNDPQHGAANIGDTKSRVFILGGWIYNHSHRNSTPDEVWWHLFKMIGPQARTENRYVRLCDNYDDMIGMLSMGGLGLLPPPGFCKFDDQGAQRMACAARMHLSLSGVVTADFVSPRLTLSVDGPLPTTKRPQSRGNIVWAEAESRGYLFGAIRYEKDDFSEAFLQELRSRPDLFQLIVYCQGDPKSNAEESGSDNGKALPALRSRQFEAPPWWNFSNDPPQGRGKWETFRSANDVLFSTKKEKIFGYITTLEQTRSAGWFFHFKKFPVRYFAVLDSVPNRHGAILLRNVAWAALRAGGYATGELTTPKYYKASDKLFQAKAAQRLSWMDPALHGGWSVTKMADSDDETGVD</sequence>
<keyword evidence="1" id="KW-0175">Coiled coil</keyword>
<keyword evidence="3" id="KW-1185">Reference proteome</keyword>
<evidence type="ECO:0000313" key="2">
    <source>
        <dbReference type="EMBL" id="KAJ2926839.1"/>
    </source>
</evidence>
<gene>
    <name evidence="2" type="ORF">H1R20_g10290</name>
</gene>
<comment type="caution">
    <text evidence="2">The sequence shown here is derived from an EMBL/GenBank/DDBJ whole genome shotgun (WGS) entry which is preliminary data.</text>
</comment>
<dbReference type="OrthoDB" id="2756263at2759"/>
<dbReference type="Proteomes" id="UP001140091">
    <property type="component" value="Unassembled WGS sequence"/>
</dbReference>
<protein>
    <submittedName>
        <fullName evidence="2">Uncharacterized protein</fullName>
    </submittedName>
</protein>
<reference evidence="2" key="1">
    <citation type="submission" date="2022-06" db="EMBL/GenBank/DDBJ databases">
        <title>Genome Sequence of Candolleomyces eurysporus.</title>
        <authorList>
            <person name="Buettner E."/>
        </authorList>
    </citation>
    <scope>NUCLEOTIDE SEQUENCE</scope>
    <source>
        <strain evidence="2">VTCC 930004</strain>
    </source>
</reference>
<dbReference type="EMBL" id="JANBPK010001045">
    <property type="protein sequence ID" value="KAJ2926839.1"/>
    <property type="molecule type" value="Genomic_DNA"/>
</dbReference>
<feature type="coiled-coil region" evidence="1">
    <location>
        <begin position="40"/>
        <end position="67"/>
    </location>
</feature>
<evidence type="ECO:0000256" key="1">
    <source>
        <dbReference type="SAM" id="Coils"/>
    </source>
</evidence>
<organism evidence="2 3">
    <name type="scientific">Candolleomyces eurysporus</name>
    <dbReference type="NCBI Taxonomy" id="2828524"/>
    <lineage>
        <taxon>Eukaryota</taxon>
        <taxon>Fungi</taxon>
        <taxon>Dikarya</taxon>
        <taxon>Basidiomycota</taxon>
        <taxon>Agaricomycotina</taxon>
        <taxon>Agaricomycetes</taxon>
        <taxon>Agaricomycetidae</taxon>
        <taxon>Agaricales</taxon>
        <taxon>Agaricineae</taxon>
        <taxon>Psathyrellaceae</taxon>
        <taxon>Candolleomyces</taxon>
    </lineage>
</organism>
<proteinExistence type="predicted"/>
<dbReference type="AlphaFoldDB" id="A0A9W8J3M1"/>
<accession>A0A9W8J3M1</accession>